<sequence>MVSTNAGPAATYMNRQAYIGLELAATAGTVYTYAWNDGTPVDFPTGNPWTMNMGPLPWDPTFGNPDGIPCVFIYNNNNGIPGTAALGEWNDVTCSTPLYSYICKKPLI</sequence>
<reference evidence="2" key="1">
    <citation type="submission" date="2022-11" db="UniProtKB">
        <authorList>
            <consortium name="WormBaseParasite"/>
        </authorList>
    </citation>
    <scope>IDENTIFICATION</scope>
</reference>
<proteinExistence type="predicted"/>
<dbReference type="WBParaSite" id="JU765_v2.g1588.t1">
    <property type="protein sequence ID" value="JU765_v2.g1588.t1"/>
    <property type="gene ID" value="JU765_v2.g1588"/>
</dbReference>
<dbReference type="Proteomes" id="UP000887576">
    <property type="component" value="Unplaced"/>
</dbReference>
<evidence type="ECO:0000313" key="1">
    <source>
        <dbReference type="Proteomes" id="UP000887576"/>
    </source>
</evidence>
<protein>
    <submittedName>
        <fullName evidence="2">C-type lectin domain-containing protein</fullName>
    </submittedName>
</protein>
<accession>A0AC34QG13</accession>
<name>A0AC34QG13_9BILA</name>
<organism evidence="1 2">
    <name type="scientific">Panagrolaimus sp. JU765</name>
    <dbReference type="NCBI Taxonomy" id="591449"/>
    <lineage>
        <taxon>Eukaryota</taxon>
        <taxon>Metazoa</taxon>
        <taxon>Ecdysozoa</taxon>
        <taxon>Nematoda</taxon>
        <taxon>Chromadorea</taxon>
        <taxon>Rhabditida</taxon>
        <taxon>Tylenchina</taxon>
        <taxon>Panagrolaimomorpha</taxon>
        <taxon>Panagrolaimoidea</taxon>
        <taxon>Panagrolaimidae</taxon>
        <taxon>Panagrolaimus</taxon>
    </lineage>
</organism>
<evidence type="ECO:0000313" key="2">
    <source>
        <dbReference type="WBParaSite" id="JU765_v2.g1588.t1"/>
    </source>
</evidence>